<organism evidence="2 3">
    <name type="scientific">Amycolatopsis taiwanensis</name>
    <dbReference type="NCBI Taxonomy" id="342230"/>
    <lineage>
        <taxon>Bacteria</taxon>
        <taxon>Bacillati</taxon>
        <taxon>Actinomycetota</taxon>
        <taxon>Actinomycetes</taxon>
        <taxon>Pseudonocardiales</taxon>
        <taxon>Pseudonocardiaceae</taxon>
        <taxon>Amycolatopsis</taxon>
    </lineage>
</organism>
<proteinExistence type="predicted"/>
<reference evidence="2" key="1">
    <citation type="submission" date="2023-03" db="EMBL/GenBank/DDBJ databases">
        <title>Amycolatopsis taiwanensis NBRC 103393.</title>
        <authorList>
            <person name="Ichikawa N."/>
            <person name="Sato H."/>
            <person name="Tonouchi N."/>
        </authorList>
    </citation>
    <scope>NUCLEOTIDE SEQUENCE</scope>
    <source>
        <strain evidence="2">NBRC 103393</strain>
    </source>
</reference>
<evidence type="ECO:0000313" key="3">
    <source>
        <dbReference type="Proteomes" id="UP001165136"/>
    </source>
</evidence>
<keyword evidence="3" id="KW-1185">Reference proteome</keyword>
<evidence type="ECO:0000313" key="2">
    <source>
        <dbReference type="EMBL" id="GLY67239.1"/>
    </source>
</evidence>
<name>A0A9W6VHH1_9PSEU</name>
<keyword evidence="1" id="KW-0812">Transmembrane</keyword>
<dbReference type="AlphaFoldDB" id="A0A9W6VHH1"/>
<dbReference type="Proteomes" id="UP001165136">
    <property type="component" value="Unassembled WGS sequence"/>
</dbReference>
<comment type="caution">
    <text evidence="2">The sequence shown here is derived from an EMBL/GenBank/DDBJ whole genome shotgun (WGS) entry which is preliminary data.</text>
</comment>
<feature type="transmembrane region" description="Helical" evidence="1">
    <location>
        <begin position="58"/>
        <end position="82"/>
    </location>
</feature>
<evidence type="ECO:0000256" key="1">
    <source>
        <dbReference type="SAM" id="Phobius"/>
    </source>
</evidence>
<sequence>MSAEDVADVSSEDSTAEADRIGCLGSVLSALVALPWLYGAHNAVWWFNRACHNHAPPGAGLAAIFILPVVLVVFGLYAVLCVRLVSRDFSRNRLLLLVPALLVGAYLLTWAYWALMISVLYDPLSVGEICDGHLPAGWPSWIPIPLR</sequence>
<feature type="transmembrane region" description="Helical" evidence="1">
    <location>
        <begin position="21"/>
        <end position="38"/>
    </location>
</feature>
<accession>A0A9W6VHH1</accession>
<protein>
    <submittedName>
        <fullName evidence="2">Uncharacterized protein</fullName>
    </submittedName>
</protein>
<gene>
    <name evidence="2" type="ORF">Atai01_38580</name>
</gene>
<feature type="transmembrane region" description="Helical" evidence="1">
    <location>
        <begin position="94"/>
        <end position="115"/>
    </location>
</feature>
<keyword evidence="1" id="KW-0472">Membrane</keyword>
<keyword evidence="1" id="KW-1133">Transmembrane helix</keyword>
<dbReference type="RefSeq" id="WP_285487709.1">
    <property type="nucleotide sequence ID" value="NZ_BSTI01000008.1"/>
</dbReference>
<dbReference type="EMBL" id="BSTI01000008">
    <property type="protein sequence ID" value="GLY67239.1"/>
    <property type="molecule type" value="Genomic_DNA"/>
</dbReference>